<dbReference type="PANTHER" id="PTHR34269">
    <property type="entry name" value="TRANSCRIPTION FACTOR B3-DOMAIN FAMILY-RELATED"/>
    <property type="match status" value="1"/>
</dbReference>
<evidence type="ECO:0000256" key="5">
    <source>
        <dbReference type="ARBA" id="ARBA00023242"/>
    </source>
</evidence>
<dbReference type="InterPro" id="IPR003340">
    <property type="entry name" value="B3_DNA-bd"/>
</dbReference>
<gene>
    <name evidence="7" type="ORF">V5N11_001413</name>
</gene>
<evidence type="ECO:0000256" key="1">
    <source>
        <dbReference type="ARBA" id="ARBA00004123"/>
    </source>
</evidence>
<feature type="region of interest" description="Disordered" evidence="6">
    <location>
        <begin position="1"/>
        <end position="93"/>
    </location>
</feature>
<dbReference type="CDD" id="cd10017">
    <property type="entry name" value="B3_DNA"/>
    <property type="match status" value="1"/>
</dbReference>
<dbReference type="EMBL" id="JBANAX010000514">
    <property type="protein sequence ID" value="KAL1205712.1"/>
    <property type="molecule type" value="Genomic_DNA"/>
</dbReference>
<dbReference type="Proteomes" id="UP001558713">
    <property type="component" value="Unassembled WGS sequence"/>
</dbReference>
<organism evidence="7 8">
    <name type="scientific">Cardamine amara subsp. amara</name>
    <dbReference type="NCBI Taxonomy" id="228776"/>
    <lineage>
        <taxon>Eukaryota</taxon>
        <taxon>Viridiplantae</taxon>
        <taxon>Streptophyta</taxon>
        <taxon>Embryophyta</taxon>
        <taxon>Tracheophyta</taxon>
        <taxon>Spermatophyta</taxon>
        <taxon>Magnoliopsida</taxon>
        <taxon>eudicotyledons</taxon>
        <taxon>Gunneridae</taxon>
        <taxon>Pentapetalae</taxon>
        <taxon>rosids</taxon>
        <taxon>malvids</taxon>
        <taxon>Brassicales</taxon>
        <taxon>Brassicaceae</taxon>
        <taxon>Cardamineae</taxon>
        <taxon>Cardamine</taxon>
    </lineage>
</organism>
<keyword evidence="2" id="KW-0805">Transcription regulation</keyword>
<evidence type="ECO:0000256" key="2">
    <source>
        <dbReference type="ARBA" id="ARBA00023015"/>
    </source>
</evidence>
<keyword evidence="3" id="KW-0238">DNA-binding</keyword>
<dbReference type="AlphaFoldDB" id="A0ABD1AFZ0"/>
<proteinExistence type="predicted"/>
<name>A0ABD1AFZ0_CARAN</name>
<evidence type="ECO:0000256" key="3">
    <source>
        <dbReference type="ARBA" id="ARBA00023125"/>
    </source>
</evidence>
<dbReference type="InterPro" id="IPR015300">
    <property type="entry name" value="DNA-bd_pseudobarrel_sf"/>
</dbReference>
<keyword evidence="4" id="KW-0804">Transcription</keyword>
<protein>
    <submittedName>
        <fullName evidence="7">B3 domain-containing protein</fullName>
    </submittedName>
</protein>
<feature type="compositionally biased region" description="Polar residues" evidence="6">
    <location>
        <begin position="56"/>
        <end position="71"/>
    </location>
</feature>
<keyword evidence="8" id="KW-1185">Reference proteome</keyword>
<feature type="compositionally biased region" description="Polar residues" evidence="6">
    <location>
        <begin position="16"/>
        <end position="32"/>
    </location>
</feature>
<dbReference type="GO" id="GO:0005634">
    <property type="term" value="C:nucleus"/>
    <property type="evidence" value="ECO:0007669"/>
    <property type="project" value="UniProtKB-SubCell"/>
</dbReference>
<keyword evidence="5" id="KW-0539">Nucleus</keyword>
<dbReference type="GO" id="GO:0003677">
    <property type="term" value="F:DNA binding"/>
    <property type="evidence" value="ECO:0007669"/>
    <property type="project" value="UniProtKB-KW"/>
</dbReference>
<dbReference type="PANTHER" id="PTHR34269:SF18">
    <property type="entry name" value="TF-B3 DOMAIN-CONTAINING PROTEIN"/>
    <property type="match status" value="1"/>
</dbReference>
<comment type="subcellular location">
    <subcellularLocation>
        <location evidence="1">Nucleus</location>
    </subcellularLocation>
</comment>
<sequence>MSISDVSVSPAKKIRTNMSQEPRATTQASSVLPSKETGLRLFEAKISPAKKRERTSTSQAIQEETEMSISDVTIPPARKRARISTSQAIQEETEKSISDATLSMGNKRERTSSSQALQEYRFMDSEETKPPAKKIRTNMSQEPRVPSKKTEEFRLFGVSIPLSSAFSTTPDEELKKTNCLKDPEKVLISTTLCLYDETWPCGNPNYPNVNYAPRNEELTEQTRKIEEVKVDLARFRDSTDPWIIKKDLNKTEITCGLLYLSRSNVEQHILRYLSEDDQKKLRQGDRILVNVHDHETDSSHRVFLMRWISKQNYCLKGSWRHDFVRRRGLRAGDKIGLFWDRFRYQLQFRVLSLATAKAPAEEKKLLNQ</sequence>
<accession>A0ABD1AFZ0</accession>
<evidence type="ECO:0000313" key="8">
    <source>
        <dbReference type="Proteomes" id="UP001558713"/>
    </source>
</evidence>
<evidence type="ECO:0000256" key="4">
    <source>
        <dbReference type="ARBA" id="ARBA00023163"/>
    </source>
</evidence>
<dbReference type="SUPFAM" id="SSF101936">
    <property type="entry name" value="DNA-binding pseudobarrel domain"/>
    <property type="match status" value="1"/>
</dbReference>
<dbReference type="Gene3D" id="2.40.330.10">
    <property type="entry name" value="DNA-binding pseudobarrel domain"/>
    <property type="match status" value="1"/>
</dbReference>
<comment type="caution">
    <text evidence="7">The sequence shown here is derived from an EMBL/GenBank/DDBJ whole genome shotgun (WGS) entry which is preliminary data.</text>
</comment>
<evidence type="ECO:0000313" key="7">
    <source>
        <dbReference type="EMBL" id="KAL1205712.1"/>
    </source>
</evidence>
<dbReference type="InterPro" id="IPR051442">
    <property type="entry name" value="B3_domain"/>
</dbReference>
<reference evidence="7 8" key="1">
    <citation type="submission" date="2024-04" db="EMBL/GenBank/DDBJ databases">
        <title>Genome assembly C_amara_ONT_v2.</title>
        <authorList>
            <person name="Yant L."/>
            <person name="Moore C."/>
            <person name="Slenker M."/>
        </authorList>
    </citation>
    <scope>NUCLEOTIDE SEQUENCE [LARGE SCALE GENOMIC DNA]</scope>
    <source>
        <tissue evidence="7">Leaf</tissue>
    </source>
</reference>
<evidence type="ECO:0000256" key="6">
    <source>
        <dbReference type="SAM" id="MobiDB-lite"/>
    </source>
</evidence>